<dbReference type="Pfam" id="PF08814">
    <property type="entry name" value="XisH"/>
    <property type="match status" value="1"/>
</dbReference>
<dbReference type="SUPFAM" id="SSF52980">
    <property type="entry name" value="Restriction endonuclease-like"/>
    <property type="match status" value="1"/>
</dbReference>
<dbReference type="Gene3D" id="3.40.1350.10">
    <property type="match status" value="1"/>
</dbReference>
<dbReference type="GO" id="GO:0003676">
    <property type="term" value="F:nucleic acid binding"/>
    <property type="evidence" value="ECO:0007669"/>
    <property type="project" value="InterPro"/>
</dbReference>
<sequence>MPAKDIFHDAVKNALIKENWTITDDPLYLEFGGVDMYVDLGAEKLIGAEKEGKQIAVEIKSFLRQSLISEFHNALGQFINYRTVLRRNQPGRTLYLAVSEDAYESFFTLIFTQVVVEENEIKLIVYDAKKEVIVQWKN</sequence>
<accession>A0A3N6NFH0</accession>
<reference evidence="1 2" key="1">
    <citation type="journal article" date="2018" name="ACS Chem. Biol.">
        <title>Ketoreductase domain dysfunction expands chemodiversity: malyngamide biosynthesis in the cyanobacterium Okeania hirsuta.</title>
        <authorList>
            <person name="Moss N.A."/>
            <person name="Leao T."/>
            <person name="Rankin M."/>
            <person name="McCullough T.M."/>
            <person name="Qu P."/>
            <person name="Korobeynikov A."/>
            <person name="Smith J.L."/>
            <person name="Gerwick L."/>
            <person name="Gerwick W.H."/>
        </authorList>
    </citation>
    <scope>NUCLEOTIDE SEQUENCE [LARGE SCALE GENOMIC DNA]</scope>
    <source>
        <strain evidence="1 2">PAB10Feb10-1</strain>
    </source>
</reference>
<dbReference type="CDD" id="cd22366">
    <property type="entry name" value="XisH-like"/>
    <property type="match status" value="1"/>
</dbReference>
<dbReference type="InterPro" id="IPR011335">
    <property type="entry name" value="Restrct_endonuc-II-like"/>
</dbReference>
<organism evidence="1 2">
    <name type="scientific">Okeania hirsuta</name>
    <dbReference type="NCBI Taxonomy" id="1458930"/>
    <lineage>
        <taxon>Bacteria</taxon>
        <taxon>Bacillati</taxon>
        <taxon>Cyanobacteriota</taxon>
        <taxon>Cyanophyceae</taxon>
        <taxon>Oscillatoriophycideae</taxon>
        <taxon>Oscillatoriales</taxon>
        <taxon>Microcoleaceae</taxon>
        <taxon>Okeania</taxon>
    </lineage>
</organism>
<dbReference type="InterPro" id="IPR011856">
    <property type="entry name" value="tRNA_endonuc-like_dom_sf"/>
</dbReference>
<gene>
    <name evidence="1" type="ORF">D5R40_34250</name>
</gene>
<keyword evidence="2" id="KW-1185">Reference proteome</keyword>
<protein>
    <submittedName>
        <fullName evidence="1">Fatty-acid oxidation protein subunit alpha</fullName>
    </submittedName>
</protein>
<dbReference type="AlphaFoldDB" id="A0A3N6NFH0"/>
<dbReference type="Proteomes" id="UP000269154">
    <property type="component" value="Unassembled WGS sequence"/>
</dbReference>
<evidence type="ECO:0000313" key="1">
    <source>
        <dbReference type="EMBL" id="RQH14464.1"/>
    </source>
</evidence>
<name>A0A3N6NFH0_9CYAN</name>
<dbReference type="RefSeq" id="WP_124143063.1">
    <property type="nucleotide sequence ID" value="NZ_CAWOKI010000301.1"/>
</dbReference>
<proteinExistence type="predicted"/>
<comment type="caution">
    <text evidence="1">The sequence shown here is derived from an EMBL/GenBank/DDBJ whole genome shotgun (WGS) entry which is preliminary data.</text>
</comment>
<dbReference type="EMBL" id="RCBY01000587">
    <property type="protein sequence ID" value="RQH14464.1"/>
    <property type="molecule type" value="Genomic_DNA"/>
</dbReference>
<evidence type="ECO:0000313" key="2">
    <source>
        <dbReference type="Proteomes" id="UP000269154"/>
    </source>
</evidence>
<dbReference type="InterPro" id="IPR014919">
    <property type="entry name" value="XisH"/>
</dbReference>
<dbReference type="OrthoDB" id="456752at2"/>